<dbReference type="InterPro" id="IPR013849">
    <property type="entry name" value="DNA_helicase_Holl-junc_RuvA_I"/>
</dbReference>
<dbReference type="InterPro" id="IPR012340">
    <property type="entry name" value="NA-bd_OB-fold"/>
</dbReference>
<evidence type="ECO:0000313" key="8">
    <source>
        <dbReference type="EMBL" id="HIU93834.1"/>
    </source>
</evidence>
<keyword evidence="3 6" id="KW-0238">DNA-binding</keyword>
<evidence type="ECO:0000256" key="4">
    <source>
        <dbReference type="ARBA" id="ARBA00023172"/>
    </source>
</evidence>
<sequence>MYAYIRGKVEQVLADRAVVEAAGVGYELLCSGETLKRLTAGREARLYAHLYLAEGVMALYGFYDTAERDMFRRLIGVTRVGPKVALSVLSLLTPADVAAAVATQNAAAFARVPGMGKKTAERVLLELREKVAEAAPAAAEGAPAGGDIRAEAVAALVSLGYDGLSASRAVAAVAHAESVETLITQALRSLARL</sequence>
<dbReference type="Gene3D" id="1.10.150.20">
    <property type="entry name" value="5' to 3' exonuclease, C-terminal subdomain"/>
    <property type="match status" value="1"/>
</dbReference>
<evidence type="ECO:0000256" key="5">
    <source>
        <dbReference type="ARBA" id="ARBA00023204"/>
    </source>
</evidence>
<dbReference type="SUPFAM" id="SSF47781">
    <property type="entry name" value="RuvA domain 2-like"/>
    <property type="match status" value="1"/>
</dbReference>
<dbReference type="InterPro" id="IPR000085">
    <property type="entry name" value="RuvA"/>
</dbReference>
<dbReference type="HAMAP" id="MF_00031">
    <property type="entry name" value="DNA_HJ_migration_RuvA"/>
    <property type="match status" value="1"/>
</dbReference>
<dbReference type="NCBIfam" id="TIGR00084">
    <property type="entry name" value="ruvA"/>
    <property type="match status" value="1"/>
</dbReference>
<dbReference type="GO" id="GO:0048476">
    <property type="term" value="C:Holliday junction resolvase complex"/>
    <property type="evidence" value="ECO:0007669"/>
    <property type="project" value="UniProtKB-UniRule"/>
</dbReference>
<evidence type="ECO:0000313" key="9">
    <source>
        <dbReference type="Proteomes" id="UP000824128"/>
    </source>
</evidence>
<dbReference type="SUPFAM" id="SSF50249">
    <property type="entry name" value="Nucleic acid-binding proteins"/>
    <property type="match status" value="1"/>
</dbReference>
<dbReference type="InterPro" id="IPR011114">
    <property type="entry name" value="RuvA_C"/>
</dbReference>
<keyword evidence="1 6" id="KW-0963">Cytoplasm</keyword>
<name>A0A9D1SSS8_9FIRM</name>
<dbReference type="GO" id="GO:0009378">
    <property type="term" value="F:four-way junction helicase activity"/>
    <property type="evidence" value="ECO:0007669"/>
    <property type="project" value="InterPro"/>
</dbReference>
<dbReference type="InterPro" id="IPR036267">
    <property type="entry name" value="RuvA_C_sf"/>
</dbReference>
<evidence type="ECO:0000256" key="1">
    <source>
        <dbReference type="ARBA" id="ARBA00022490"/>
    </source>
</evidence>
<dbReference type="Gene3D" id="2.40.50.140">
    <property type="entry name" value="Nucleic acid-binding proteins"/>
    <property type="match status" value="1"/>
</dbReference>
<dbReference type="GO" id="GO:0006310">
    <property type="term" value="P:DNA recombination"/>
    <property type="evidence" value="ECO:0007669"/>
    <property type="project" value="UniProtKB-UniRule"/>
</dbReference>
<comment type="domain">
    <text evidence="6">Has three domains with a flexible linker between the domains II and III and assumes an 'L' shape. Domain III is highly mobile and contacts RuvB.</text>
</comment>
<keyword evidence="2 6" id="KW-0227">DNA damage</keyword>
<dbReference type="Gene3D" id="1.10.8.10">
    <property type="entry name" value="DNA helicase RuvA subunit, C-terminal domain"/>
    <property type="match status" value="1"/>
</dbReference>
<feature type="domain" description="Helix-hairpin-helix DNA-binding motif class 1" evidence="7">
    <location>
        <begin position="72"/>
        <end position="91"/>
    </location>
</feature>
<evidence type="ECO:0000256" key="3">
    <source>
        <dbReference type="ARBA" id="ARBA00023125"/>
    </source>
</evidence>
<dbReference type="SUPFAM" id="SSF46929">
    <property type="entry name" value="DNA helicase RuvA subunit, C-terminal domain"/>
    <property type="match status" value="1"/>
</dbReference>
<comment type="subunit">
    <text evidence="6">Homotetramer. Forms an RuvA(8)-RuvB(12)-Holliday junction (HJ) complex. HJ DNA is sandwiched between 2 RuvA tetramers; dsDNA enters through RuvA and exits via RuvB. An RuvB hexamer assembles on each DNA strand where it exits the tetramer. Each RuvB hexamer is contacted by two RuvA subunits (via domain III) on 2 adjacent RuvB subunits; this complex drives branch migration. In the full resolvosome a probable DNA-RuvA(4)-RuvB(12)-RuvC(2) complex forms which resolves the HJ.</text>
</comment>
<dbReference type="GO" id="GO:0005524">
    <property type="term" value="F:ATP binding"/>
    <property type="evidence" value="ECO:0007669"/>
    <property type="project" value="InterPro"/>
</dbReference>
<dbReference type="AlphaFoldDB" id="A0A9D1SSS8"/>
<gene>
    <name evidence="6 8" type="primary">ruvA</name>
    <name evidence="8" type="ORF">IAD24_01625</name>
</gene>
<evidence type="ECO:0000256" key="2">
    <source>
        <dbReference type="ARBA" id="ARBA00022763"/>
    </source>
</evidence>
<dbReference type="GO" id="GO:0006281">
    <property type="term" value="P:DNA repair"/>
    <property type="evidence" value="ECO:0007669"/>
    <property type="project" value="UniProtKB-UniRule"/>
</dbReference>
<dbReference type="Pfam" id="PF07499">
    <property type="entry name" value="RuvA_C"/>
    <property type="match status" value="1"/>
</dbReference>
<dbReference type="Pfam" id="PF01330">
    <property type="entry name" value="RuvA_N"/>
    <property type="match status" value="1"/>
</dbReference>
<dbReference type="Proteomes" id="UP000824128">
    <property type="component" value="Unassembled WGS sequence"/>
</dbReference>
<dbReference type="GO" id="GO:0005737">
    <property type="term" value="C:cytoplasm"/>
    <property type="evidence" value="ECO:0007669"/>
    <property type="project" value="UniProtKB-SubCell"/>
</dbReference>
<comment type="function">
    <text evidence="6">The RuvA-RuvB-RuvC complex processes Holliday junction (HJ) DNA during genetic recombination and DNA repair, while the RuvA-RuvB complex plays an important role in the rescue of blocked DNA replication forks via replication fork reversal (RFR). RuvA specifically binds to HJ cruciform DNA, conferring on it an open structure. The RuvB hexamer acts as an ATP-dependent pump, pulling dsDNA into and through the RuvAB complex. HJ branch migration allows RuvC to scan DNA until it finds its consensus sequence, where it cleaves and resolves the cruciform DNA.</text>
</comment>
<comment type="caution">
    <text evidence="8">The sequence shown here is derived from an EMBL/GenBank/DDBJ whole genome shotgun (WGS) entry which is preliminary data.</text>
</comment>
<dbReference type="GO" id="GO:0000400">
    <property type="term" value="F:four-way junction DNA binding"/>
    <property type="evidence" value="ECO:0007669"/>
    <property type="project" value="UniProtKB-UniRule"/>
</dbReference>
<dbReference type="EMBL" id="DVNZ01000053">
    <property type="protein sequence ID" value="HIU93834.1"/>
    <property type="molecule type" value="Genomic_DNA"/>
</dbReference>
<protein>
    <recommendedName>
        <fullName evidence="6">Holliday junction branch migration complex subunit RuvA</fullName>
    </recommendedName>
</protein>
<feature type="domain" description="Helix-hairpin-helix DNA-binding motif class 1" evidence="7">
    <location>
        <begin position="107"/>
        <end position="126"/>
    </location>
</feature>
<proteinExistence type="inferred from homology"/>
<accession>A0A9D1SSS8</accession>
<evidence type="ECO:0000259" key="7">
    <source>
        <dbReference type="SMART" id="SM00278"/>
    </source>
</evidence>
<reference evidence="8" key="1">
    <citation type="submission" date="2020-10" db="EMBL/GenBank/DDBJ databases">
        <authorList>
            <person name="Gilroy R."/>
        </authorList>
    </citation>
    <scope>NUCLEOTIDE SEQUENCE</scope>
    <source>
        <strain evidence="8">ChiGjej2B2-16831</strain>
    </source>
</reference>
<organism evidence="8 9">
    <name type="scientific">Candidatus Aphodomorpha intestinavium</name>
    <dbReference type="NCBI Taxonomy" id="2840672"/>
    <lineage>
        <taxon>Bacteria</taxon>
        <taxon>Bacillati</taxon>
        <taxon>Bacillota</taxon>
        <taxon>Clostridia</taxon>
        <taxon>Eubacteriales</taxon>
        <taxon>Candidatus Aphodomorpha</taxon>
    </lineage>
</organism>
<keyword evidence="5 6" id="KW-0234">DNA repair</keyword>
<evidence type="ECO:0000256" key="6">
    <source>
        <dbReference type="HAMAP-Rule" id="MF_00031"/>
    </source>
</evidence>
<keyword evidence="4 6" id="KW-0233">DNA recombination</keyword>
<comment type="similarity">
    <text evidence="6">Belongs to the RuvA family.</text>
</comment>
<dbReference type="GO" id="GO:0009379">
    <property type="term" value="C:Holliday junction helicase complex"/>
    <property type="evidence" value="ECO:0007669"/>
    <property type="project" value="InterPro"/>
</dbReference>
<dbReference type="SMART" id="SM00278">
    <property type="entry name" value="HhH1"/>
    <property type="match status" value="2"/>
</dbReference>
<reference evidence="8" key="2">
    <citation type="journal article" date="2021" name="PeerJ">
        <title>Extensive microbial diversity within the chicken gut microbiome revealed by metagenomics and culture.</title>
        <authorList>
            <person name="Gilroy R."/>
            <person name="Ravi A."/>
            <person name="Getino M."/>
            <person name="Pursley I."/>
            <person name="Horton D.L."/>
            <person name="Alikhan N.F."/>
            <person name="Baker D."/>
            <person name="Gharbi K."/>
            <person name="Hall N."/>
            <person name="Watson M."/>
            <person name="Adriaenssens E.M."/>
            <person name="Foster-Nyarko E."/>
            <person name="Jarju S."/>
            <person name="Secka A."/>
            <person name="Antonio M."/>
            <person name="Oren A."/>
            <person name="Chaudhuri R.R."/>
            <person name="La Ragione R."/>
            <person name="Hildebrand F."/>
            <person name="Pallen M.J."/>
        </authorList>
    </citation>
    <scope>NUCLEOTIDE SEQUENCE</scope>
    <source>
        <strain evidence="8">ChiGjej2B2-16831</strain>
    </source>
</reference>
<comment type="subcellular location">
    <subcellularLocation>
        <location evidence="6">Cytoplasm</location>
    </subcellularLocation>
</comment>
<dbReference type="InterPro" id="IPR010994">
    <property type="entry name" value="RuvA_2-like"/>
</dbReference>
<feature type="region of interest" description="Domain III" evidence="6">
    <location>
        <begin position="146"/>
        <end position="193"/>
    </location>
</feature>
<dbReference type="Pfam" id="PF14520">
    <property type="entry name" value="HHH_5"/>
    <property type="match status" value="1"/>
</dbReference>
<comment type="caution">
    <text evidence="6">Lacks conserved residue(s) required for the propagation of feature annotation.</text>
</comment>
<dbReference type="InterPro" id="IPR003583">
    <property type="entry name" value="Hlx-hairpin-Hlx_DNA-bd_motif"/>
</dbReference>